<keyword evidence="3" id="KW-1185">Reference proteome</keyword>
<dbReference type="EMBL" id="JAYKXP010000019">
    <property type="protein sequence ID" value="KAK7047715.1"/>
    <property type="molecule type" value="Genomic_DNA"/>
</dbReference>
<dbReference type="AlphaFoldDB" id="A0AAW0D5E9"/>
<protein>
    <submittedName>
        <fullName evidence="2">Uncharacterized protein</fullName>
    </submittedName>
</protein>
<dbReference type="Proteomes" id="UP001383192">
    <property type="component" value="Unassembled WGS sequence"/>
</dbReference>
<sequence length="382" mass="42372">MYIERVHSSAKSPSSTQANDFLFSQPASVSDEEVMQRGKGKRKADDLDASDEVISVSKRAHLEDRDQTAVARFMSQTNGEPFHAKCNLLDTTTPGHSSRNSLDSYNISYDLDGENYYLQDLFGEFKDPQVAMPANMDPTYLEESEQLPIVAQAVDEQHYLGDQTFSQTSTETNELPFDTFPLPDSSNSYELKEGGYYEDHSSNANAQANTALISEGVGTPEAAAEKDSEPVPSAPYKEIVFSVELPRAVLADIPAPPQQVTAGITSTFCTWSNDGRLENMCRAPLTSLNGIYEHLAKVHDYRGQQARKEAKAAQKAKGQKAPKEPKGGDERWACRLMKFDEKKGKWKKCDNNKGHSYSPRGENVKKHVDLHFVPKESGYEGA</sequence>
<feature type="compositionally biased region" description="Polar residues" evidence="1">
    <location>
        <begin position="9"/>
        <end position="19"/>
    </location>
</feature>
<feature type="region of interest" description="Disordered" evidence="1">
    <location>
        <begin position="1"/>
        <end position="48"/>
    </location>
</feature>
<proteinExistence type="predicted"/>
<evidence type="ECO:0000256" key="1">
    <source>
        <dbReference type="SAM" id="MobiDB-lite"/>
    </source>
</evidence>
<organism evidence="2 3">
    <name type="scientific">Paramarasmius palmivorus</name>
    <dbReference type="NCBI Taxonomy" id="297713"/>
    <lineage>
        <taxon>Eukaryota</taxon>
        <taxon>Fungi</taxon>
        <taxon>Dikarya</taxon>
        <taxon>Basidiomycota</taxon>
        <taxon>Agaricomycotina</taxon>
        <taxon>Agaricomycetes</taxon>
        <taxon>Agaricomycetidae</taxon>
        <taxon>Agaricales</taxon>
        <taxon>Marasmiineae</taxon>
        <taxon>Marasmiaceae</taxon>
        <taxon>Paramarasmius</taxon>
    </lineage>
</organism>
<evidence type="ECO:0000313" key="2">
    <source>
        <dbReference type="EMBL" id="KAK7047715.1"/>
    </source>
</evidence>
<name>A0AAW0D5E9_9AGAR</name>
<gene>
    <name evidence="2" type="ORF">VNI00_006486</name>
</gene>
<accession>A0AAW0D5E9</accession>
<feature type="region of interest" description="Disordered" evidence="1">
    <location>
        <begin position="310"/>
        <end position="331"/>
    </location>
</feature>
<evidence type="ECO:0000313" key="3">
    <source>
        <dbReference type="Proteomes" id="UP001383192"/>
    </source>
</evidence>
<feature type="compositionally biased region" description="Basic and acidic residues" evidence="1">
    <location>
        <begin position="321"/>
        <end position="331"/>
    </location>
</feature>
<comment type="caution">
    <text evidence="2">The sequence shown here is derived from an EMBL/GenBank/DDBJ whole genome shotgun (WGS) entry which is preliminary data.</text>
</comment>
<reference evidence="2 3" key="1">
    <citation type="submission" date="2024-01" db="EMBL/GenBank/DDBJ databases">
        <title>A draft genome for a cacao thread blight-causing isolate of Paramarasmius palmivorus.</title>
        <authorList>
            <person name="Baruah I.K."/>
            <person name="Bukari Y."/>
            <person name="Amoako-Attah I."/>
            <person name="Meinhardt L.W."/>
            <person name="Bailey B.A."/>
            <person name="Cohen S.P."/>
        </authorList>
    </citation>
    <scope>NUCLEOTIDE SEQUENCE [LARGE SCALE GENOMIC DNA]</scope>
    <source>
        <strain evidence="2 3">GH-12</strain>
    </source>
</reference>